<evidence type="ECO:0000259" key="5">
    <source>
        <dbReference type="PROSITE" id="PS50118"/>
    </source>
</evidence>
<dbReference type="GO" id="GO:0000122">
    <property type="term" value="P:negative regulation of transcription by RNA polymerase II"/>
    <property type="evidence" value="ECO:0007669"/>
    <property type="project" value="TreeGrafter"/>
</dbReference>
<evidence type="ECO:0000256" key="3">
    <source>
        <dbReference type="PROSITE-ProRule" id="PRU00267"/>
    </source>
</evidence>
<evidence type="ECO:0000313" key="7">
    <source>
        <dbReference type="Proteomes" id="UP000696485"/>
    </source>
</evidence>
<dbReference type="PANTHER" id="PTHR10270">
    <property type="entry name" value="SOX TRANSCRIPTION FACTOR"/>
    <property type="match status" value="1"/>
</dbReference>
<evidence type="ECO:0000256" key="2">
    <source>
        <dbReference type="ARBA" id="ARBA00023163"/>
    </source>
</evidence>
<feature type="region of interest" description="Disordered" evidence="4">
    <location>
        <begin position="258"/>
        <end position="286"/>
    </location>
</feature>
<dbReference type="Proteomes" id="UP000696485">
    <property type="component" value="Unassembled WGS sequence"/>
</dbReference>
<comment type="caution">
    <text evidence="6">The sequence shown here is derived from an EMBL/GenBank/DDBJ whole genome shotgun (WGS) entry which is preliminary data.</text>
</comment>
<feature type="domain" description="HMG box" evidence="5">
    <location>
        <begin position="102"/>
        <end position="170"/>
    </location>
</feature>
<gene>
    <name evidence="6" type="ORF">BG006_006200</name>
</gene>
<dbReference type="PANTHER" id="PTHR10270:SF161">
    <property type="entry name" value="SEX-DETERMINING REGION Y PROTEIN"/>
    <property type="match status" value="1"/>
</dbReference>
<feature type="compositionally biased region" description="Polar residues" evidence="4">
    <location>
        <begin position="230"/>
        <end position="246"/>
    </location>
</feature>
<dbReference type="GO" id="GO:0001228">
    <property type="term" value="F:DNA-binding transcription activator activity, RNA polymerase II-specific"/>
    <property type="evidence" value="ECO:0007669"/>
    <property type="project" value="TreeGrafter"/>
</dbReference>
<dbReference type="InterPro" id="IPR050140">
    <property type="entry name" value="SRY-related_HMG-box_TF-like"/>
</dbReference>
<dbReference type="InterPro" id="IPR036910">
    <property type="entry name" value="HMG_box_dom_sf"/>
</dbReference>
<dbReference type="SUPFAM" id="SSF47095">
    <property type="entry name" value="HMG-box"/>
    <property type="match status" value="1"/>
</dbReference>
<evidence type="ECO:0000256" key="1">
    <source>
        <dbReference type="ARBA" id="ARBA00023125"/>
    </source>
</evidence>
<keyword evidence="7" id="KW-1185">Reference proteome</keyword>
<keyword evidence="1 3" id="KW-0238">DNA-binding</keyword>
<evidence type="ECO:0000313" key="6">
    <source>
        <dbReference type="EMBL" id="KAF9330889.1"/>
    </source>
</evidence>
<dbReference type="Gene3D" id="1.10.30.10">
    <property type="entry name" value="High mobility group box domain"/>
    <property type="match status" value="1"/>
</dbReference>
<dbReference type="AlphaFoldDB" id="A0A9P5SIZ5"/>
<name>A0A9P5SIZ5_9FUNG</name>
<reference evidence="6" key="1">
    <citation type="journal article" date="2020" name="Fungal Divers.">
        <title>Resolving the Mortierellaceae phylogeny through synthesis of multi-gene phylogenetics and phylogenomics.</title>
        <authorList>
            <person name="Vandepol N."/>
            <person name="Liber J."/>
            <person name="Desiro A."/>
            <person name="Na H."/>
            <person name="Kennedy M."/>
            <person name="Barry K."/>
            <person name="Grigoriev I.V."/>
            <person name="Miller A.N."/>
            <person name="O'Donnell K."/>
            <person name="Stajich J.E."/>
            <person name="Bonito G."/>
        </authorList>
    </citation>
    <scope>NUCLEOTIDE SEQUENCE</scope>
    <source>
        <strain evidence="6">NVP1</strain>
    </source>
</reference>
<dbReference type="InterPro" id="IPR009071">
    <property type="entry name" value="HMG_box_dom"/>
</dbReference>
<dbReference type="CDD" id="cd01389">
    <property type="entry name" value="HMG-box_ROX1-like"/>
    <property type="match status" value="1"/>
</dbReference>
<dbReference type="GO" id="GO:0005634">
    <property type="term" value="C:nucleus"/>
    <property type="evidence" value="ECO:0007669"/>
    <property type="project" value="UniProtKB-UniRule"/>
</dbReference>
<keyword evidence="3" id="KW-0539">Nucleus</keyword>
<dbReference type="GO" id="GO:0000978">
    <property type="term" value="F:RNA polymerase II cis-regulatory region sequence-specific DNA binding"/>
    <property type="evidence" value="ECO:0007669"/>
    <property type="project" value="TreeGrafter"/>
</dbReference>
<dbReference type="GO" id="GO:0030154">
    <property type="term" value="P:cell differentiation"/>
    <property type="evidence" value="ECO:0007669"/>
    <property type="project" value="TreeGrafter"/>
</dbReference>
<sequence length="575" mass="64067">MITPLQAPSIGINSATGDMAYPHATPAFNAPSDTMFSSAAQSPPLFCVQAYQLIRCYYLSRLLPASELKTRPSIHIQPTILVTKQSALHQKRRKDKRQALRAPRPRNCFMLYRSKVLPQIMVELGTINNKIISKIAAERWRAEKEDVKAWYRMMAKRGKEEHARNNPGYKYAPYKKQMMAEMRNNAQCGQATPIACGLQGGDEDIYSTYKVDHRQDFTMSLFNEEDRTSLEPTSFDSQAQTSSSKKLNAATRLLNVLKGKSPLSSSRSPAKRFKSNEPTSSGLSSKLSGLLQPFSNTLLSPCAPSTASNGAHPIAFAAGTGLIEQQLYQKNHQSQQVQSQYPNFNSLYNLADINSSSATLVDPLQNQWLQQRYHDPSILNDYLGLTTQQQQQLAQTFNQMKEPSSYATPLVVSHPYLGFQPSMIPLPLLNKGGYDLGKDLPPLPIGSFNHTGSQALADPAVQDCQSIMAQLYANYNGAFDSSLTPPNAQSEFYLDHNDGMWSKHQQMLPLQQTQPLQQQQPPYLIKPSNPQFLSFADLMQPGDHTQCGQLPQQPQHGQDPLSMSLMGLFSWPPPV</sequence>
<dbReference type="PROSITE" id="PS50118">
    <property type="entry name" value="HMG_BOX_2"/>
    <property type="match status" value="1"/>
</dbReference>
<dbReference type="EMBL" id="JAAAUY010000363">
    <property type="protein sequence ID" value="KAF9330889.1"/>
    <property type="molecule type" value="Genomic_DNA"/>
</dbReference>
<protein>
    <recommendedName>
        <fullName evidence="5">HMG box domain-containing protein</fullName>
    </recommendedName>
</protein>
<dbReference type="Pfam" id="PF00505">
    <property type="entry name" value="HMG_box"/>
    <property type="match status" value="1"/>
</dbReference>
<proteinExistence type="predicted"/>
<feature type="region of interest" description="Disordered" evidence="4">
    <location>
        <begin position="228"/>
        <end position="247"/>
    </location>
</feature>
<accession>A0A9P5SIZ5</accession>
<keyword evidence="2" id="KW-0804">Transcription</keyword>
<evidence type="ECO:0000256" key="4">
    <source>
        <dbReference type="SAM" id="MobiDB-lite"/>
    </source>
</evidence>
<dbReference type="SMART" id="SM00398">
    <property type="entry name" value="HMG"/>
    <property type="match status" value="1"/>
</dbReference>
<feature type="DNA-binding region" description="HMG box" evidence="3">
    <location>
        <begin position="102"/>
        <end position="170"/>
    </location>
</feature>
<organism evidence="6 7">
    <name type="scientific">Podila minutissima</name>
    <dbReference type="NCBI Taxonomy" id="64525"/>
    <lineage>
        <taxon>Eukaryota</taxon>
        <taxon>Fungi</taxon>
        <taxon>Fungi incertae sedis</taxon>
        <taxon>Mucoromycota</taxon>
        <taxon>Mortierellomycotina</taxon>
        <taxon>Mortierellomycetes</taxon>
        <taxon>Mortierellales</taxon>
        <taxon>Mortierellaceae</taxon>
        <taxon>Podila</taxon>
    </lineage>
</organism>